<evidence type="ECO:0000313" key="1">
    <source>
        <dbReference type="EMBL" id="KAF5193509.1"/>
    </source>
</evidence>
<dbReference type="AlphaFoldDB" id="A0A7J6W7Y9"/>
<organism evidence="1 2">
    <name type="scientific">Thalictrum thalictroides</name>
    <name type="common">Rue-anemone</name>
    <name type="synonym">Anemone thalictroides</name>
    <dbReference type="NCBI Taxonomy" id="46969"/>
    <lineage>
        <taxon>Eukaryota</taxon>
        <taxon>Viridiplantae</taxon>
        <taxon>Streptophyta</taxon>
        <taxon>Embryophyta</taxon>
        <taxon>Tracheophyta</taxon>
        <taxon>Spermatophyta</taxon>
        <taxon>Magnoliopsida</taxon>
        <taxon>Ranunculales</taxon>
        <taxon>Ranunculaceae</taxon>
        <taxon>Thalictroideae</taxon>
        <taxon>Thalictrum</taxon>
    </lineage>
</organism>
<sequence length="60" mass="6702">MSYKYSQTVCKGIDIRMCMSETYTEITNSGACKAGTSYFTYNAPYKGGVPFIVTPLSIRR</sequence>
<accession>A0A7J6W7Y9</accession>
<dbReference type="Proteomes" id="UP000554482">
    <property type="component" value="Unassembled WGS sequence"/>
</dbReference>
<name>A0A7J6W7Y9_THATH</name>
<protein>
    <submittedName>
        <fullName evidence="1">Uncharacterized protein</fullName>
    </submittedName>
</protein>
<reference evidence="1 2" key="1">
    <citation type="submission" date="2020-06" db="EMBL/GenBank/DDBJ databases">
        <title>Transcriptomic and genomic resources for Thalictrum thalictroides and T. hernandezii: Facilitating candidate gene discovery in an emerging model plant lineage.</title>
        <authorList>
            <person name="Arias T."/>
            <person name="Riano-Pachon D.M."/>
            <person name="Di Stilio V.S."/>
        </authorList>
    </citation>
    <scope>NUCLEOTIDE SEQUENCE [LARGE SCALE GENOMIC DNA]</scope>
    <source>
        <strain evidence="2">cv. WT478/WT964</strain>
        <tissue evidence="1">Leaves</tissue>
    </source>
</reference>
<proteinExistence type="predicted"/>
<dbReference type="EMBL" id="JABWDY010019961">
    <property type="protein sequence ID" value="KAF5193509.1"/>
    <property type="molecule type" value="Genomic_DNA"/>
</dbReference>
<comment type="caution">
    <text evidence="1">The sequence shown here is derived from an EMBL/GenBank/DDBJ whole genome shotgun (WGS) entry which is preliminary data.</text>
</comment>
<evidence type="ECO:0000313" key="2">
    <source>
        <dbReference type="Proteomes" id="UP000554482"/>
    </source>
</evidence>
<gene>
    <name evidence="1" type="ORF">FRX31_016906</name>
</gene>
<keyword evidence="2" id="KW-1185">Reference proteome</keyword>